<dbReference type="AlphaFoldDB" id="A0A670ZGV2"/>
<name>A0A670ZGV2_PSETE</name>
<evidence type="ECO:0000313" key="2">
    <source>
        <dbReference type="Proteomes" id="UP000472273"/>
    </source>
</evidence>
<sequence length="134" mass="15272">MRAPYTPYARMRNPHLPTYPPPPYLHYASHKFTCSSRAGTNGSACHLWHACHKYAIMCLELGGTLYRECQIQYLISPTSIGIDNGKGKKHLSTASPKSNPYSLLHLWSHTPIPCWLFLLFLRVRLHQGHDTLSQ</sequence>
<dbReference type="Proteomes" id="UP000472273">
    <property type="component" value="Unplaced"/>
</dbReference>
<dbReference type="Ensembl" id="ENSPTXT00000022700.1">
    <property type="protein sequence ID" value="ENSPTXP00000022026.1"/>
    <property type="gene ID" value="ENSPTXG00000015240.1"/>
</dbReference>
<protein>
    <submittedName>
        <fullName evidence="1">Uncharacterized protein</fullName>
    </submittedName>
</protein>
<reference evidence="1" key="1">
    <citation type="submission" date="2025-08" db="UniProtKB">
        <authorList>
            <consortium name="Ensembl"/>
        </authorList>
    </citation>
    <scope>IDENTIFICATION</scope>
</reference>
<evidence type="ECO:0000313" key="1">
    <source>
        <dbReference type="Ensembl" id="ENSPTXP00000022026.1"/>
    </source>
</evidence>
<reference evidence="1" key="2">
    <citation type="submission" date="2025-09" db="UniProtKB">
        <authorList>
            <consortium name="Ensembl"/>
        </authorList>
    </citation>
    <scope>IDENTIFICATION</scope>
</reference>
<keyword evidence="2" id="KW-1185">Reference proteome</keyword>
<accession>A0A670ZGV2</accession>
<proteinExistence type="predicted"/>
<organism evidence="1 2">
    <name type="scientific">Pseudonaja textilis</name>
    <name type="common">Eastern brown snake</name>
    <dbReference type="NCBI Taxonomy" id="8673"/>
    <lineage>
        <taxon>Eukaryota</taxon>
        <taxon>Metazoa</taxon>
        <taxon>Chordata</taxon>
        <taxon>Craniata</taxon>
        <taxon>Vertebrata</taxon>
        <taxon>Euteleostomi</taxon>
        <taxon>Lepidosauria</taxon>
        <taxon>Squamata</taxon>
        <taxon>Bifurcata</taxon>
        <taxon>Unidentata</taxon>
        <taxon>Episquamata</taxon>
        <taxon>Toxicofera</taxon>
        <taxon>Serpentes</taxon>
        <taxon>Colubroidea</taxon>
        <taxon>Elapidae</taxon>
        <taxon>Hydrophiinae</taxon>
        <taxon>Pseudonaja</taxon>
    </lineage>
</organism>